<dbReference type="Proteomes" id="UP000186098">
    <property type="component" value="Unassembled WGS sequence"/>
</dbReference>
<keyword evidence="1" id="KW-0732">Signal</keyword>
<evidence type="ECO:0000313" key="3">
    <source>
        <dbReference type="EMBL" id="SIS50093.1"/>
    </source>
</evidence>
<evidence type="ECO:0000313" key="4">
    <source>
        <dbReference type="Proteomes" id="UP000186098"/>
    </source>
</evidence>
<dbReference type="EMBL" id="FTOM01000001">
    <property type="protein sequence ID" value="SIS50093.1"/>
    <property type="molecule type" value="Genomic_DNA"/>
</dbReference>
<reference evidence="4" key="1">
    <citation type="submission" date="2017-01" db="EMBL/GenBank/DDBJ databases">
        <authorList>
            <person name="Varghese N."/>
            <person name="Submissions S."/>
        </authorList>
    </citation>
    <scope>NUCLEOTIDE SEQUENCE [LARGE SCALE GENOMIC DNA]</scope>
    <source>
        <strain evidence="4">DSM 18714</strain>
    </source>
</reference>
<protein>
    <submittedName>
        <fullName evidence="3">Iron complex transport system substrate-binding protein</fullName>
    </submittedName>
</protein>
<keyword evidence="4" id="KW-1185">Reference proteome</keyword>
<dbReference type="InterPro" id="IPR002491">
    <property type="entry name" value="ABC_transptr_periplasmic_BD"/>
</dbReference>
<evidence type="ECO:0000259" key="2">
    <source>
        <dbReference type="PROSITE" id="PS50983"/>
    </source>
</evidence>
<accession>A0A1N7JL54</accession>
<feature type="signal peptide" evidence="1">
    <location>
        <begin position="1"/>
        <end position="30"/>
    </location>
</feature>
<sequence length="308" mass="30586">MRGPVVRGAAVLRGLALAVGLASVTVTATAAASEPASGPASESAMRVLSIGGAVTEIVYALGAGDRLVGRDTTSVFPPQAAALPDVGYIRRLSPEGVLSLGPELILAEEGAGPAEAVEAIEAASTPFVIIPDDPSPAGVLRKIDAVAAALDMPEAGAALSARVEAEIAAARAAVTAGQSRGQSEGIGPRRAIFLLSTAGGRLMAAGSDSSAERMLELAGARNALTGFSGYKQVSDEALIAAAPEVVVMMAGDSTPTPEALFAMPALAASPAAASRALVVMDGLALLGFGPRIGQAIRDLNAALYPAEG</sequence>
<dbReference type="Gene3D" id="3.40.50.1980">
    <property type="entry name" value="Nitrogenase molybdenum iron protein domain"/>
    <property type="match status" value="2"/>
</dbReference>
<name>A0A1N7JL54_9RHOB</name>
<dbReference type="PANTHER" id="PTHR30535:SF4">
    <property type="entry name" value="HEMIN-BINDING PERIPLASMIC PROTEIN HMUT"/>
    <property type="match status" value="1"/>
</dbReference>
<dbReference type="PANTHER" id="PTHR30535">
    <property type="entry name" value="VITAMIN B12-BINDING PROTEIN"/>
    <property type="match status" value="1"/>
</dbReference>
<evidence type="ECO:0000256" key="1">
    <source>
        <dbReference type="SAM" id="SignalP"/>
    </source>
</evidence>
<dbReference type="AlphaFoldDB" id="A0A1N7JL54"/>
<dbReference type="InterPro" id="IPR050902">
    <property type="entry name" value="ABC_Transporter_SBP"/>
</dbReference>
<dbReference type="RefSeq" id="WP_076363003.1">
    <property type="nucleotide sequence ID" value="NZ_FTOM01000001.1"/>
</dbReference>
<dbReference type="OrthoDB" id="9797736at2"/>
<dbReference type="PROSITE" id="PS50983">
    <property type="entry name" value="FE_B12_PBP"/>
    <property type="match status" value="1"/>
</dbReference>
<dbReference type="SUPFAM" id="SSF53807">
    <property type="entry name" value="Helical backbone' metal receptor"/>
    <property type="match status" value="1"/>
</dbReference>
<organism evidence="3 4">
    <name type="scientific">Phaeovulum vinaykumarii</name>
    <dbReference type="NCBI Taxonomy" id="407234"/>
    <lineage>
        <taxon>Bacteria</taxon>
        <taxon>Pseudomonadati</taxon>
        <taxon>Pseudomonadota</taxon>
        <taxon>Alphaproteobacteria</taxon>
        <taxon>Rhodobacterales</taxon>
        <taxon>Paracoccaceae</taxon>
        <taxon>Phaeovulum</taxon>
    </lineage>
</organism>
<feature type="domain" description="Fe/B12 periplasmic-binding" evidence="2">
    <location>
        <begin position="46"/>
        <end position="307"/>
    </location>
</feature>
<dbReference type="STRING" id="407234.SAMN05421795_101124"/>
<proteinExistence type="predicted"/>
<feature type="chain" id="PRO_5013247129" evidence="1">
    <location>
        <begin position="31"/>
        <end position="308"/>
    </location>
</feature>
<dbReference type="Pfam" id="PF01497">
    <property type="entry name" value="Peripla_BP_2"/>
    <property type="match status" value="1"/>
</dbReference>
<gene>
    <name evidence="3" type="ORF">SAMN05421795_101124</name>
</gene>